<accession>A0A6S7I442</accession>
<organism evidence="1 2">
    <name type="scientific">Paramuricea clavata</name>
    <name type="common">Red gorgonian</name>
    <name type="synonym">Violescent sea-whip</name>
    <dbReference type="NCBI Taxonomy" id="317549"/>
    <lineage>
        <taxon>Eukaryota</taxon>
        <taxon>Metazoa</taxon>
        <taxon>Cnidaria</taxon>
        <taxon>Anthozoa</taxon>
        <taxon>Octocorallia</taxon>
        <taxon>Malacalcyonacea</taxon>
        <taxon>Plexauridae</taxon>
        <taxon>Paramuricea</taxon>
    </lineage>
</organism>
<keyword evidence="2" id="KW-1185">Reference proteome</keyword>
<dbReference type="EMBL" id="CACRXK020007269">
    <property type="protein sequence ID" value="CAB4011797.1"/>
    <property type="molecule type" value="Genomic_DNA"/>
</dbReference>
<reference evidence="1" key="1">
    <citation type="submission" date="2020-04" db="EMBL/GenBank/DDBJ databases">
        <authorList>
            <person name="Alioto T."/>
            <person name="Alioto T."/>
            <person name="Gomez Garrido J."/>
        </authorList>
    </citation>
    <scope>NUCLEOTIDE SEQUENCE</scope>
    <source>
        <strain evidence="1">A484AB</strain>
    </source>
</reference>
<feature type="non-terminal residue" evidence="1">
    <location>
        <position position="1"/>
    </location>
</feature>
<proteinExistence type="predicted"/>
<protein>
    <submittedName>
        <fullName evidence="1">Uncharacterized protein</fullName>
    </submittedName>
</protein>
<gene>
    <name evidence="1" type="ORF">PACLA_8A048794</name>
</gene>
<comment type="caution">
    <text evidence="1">The sequence shown here is derived from an EMBL/GenBank/DDBJ whole genome shotgun (WGS) entry which is preliminary data.</text>
</comment>
<dbReference type="Proteomes" id="UP001152795">
    <property type="component" value="Unassembled WGS sequence"/>
</dbReference>
<sequence>GEEEDGQLNQVTNDSDDGCDEQLFWNGIPNNEVWDNKGFGDSREDMNANVQQEQSVSTNVQTC</sequence>
<dbReference type="AlphaFoldDB" id="A0A6S7I442"/>
<name>A0A6S7I442_PARCT</name>
<evidence type="ECO:0000313" key="2">
    <source>
        <dbReference type="Proteomes" id="UP001152795"/>
    </source>
</evidence>
<evidence type="ECO:0000313" key="1">
    <source>
        <dbReference type="EMBL" id="CAB4011797.1"/>
    </source>
</evidence>